<dbReference type="AlphaFoldDB" id="A0A1H3CWQ6"/>
<proteinExistence type="inferred from homology"/>
<dbReference type="PANTHER" id="PTHR35936:SF17">
    <property type="entry name" value="ARGININE-BINDING EXTRACELLULAR PROTEIN ARTP"/>
    <property type="match status" value="1"/>
</dbReference>
<dbReference type="Proteomes" id="UP000198500">
    <property type="component" value="Unassembled WGS sequence"/>
</dbReference>
<dbReference type="CDD" id="cd13530">
    <property type="entry name" value="PBP2_peptides_like"/>
    <property type="match status" value="1"/>
</dbReference>
<dbReference type="RefSeq" id="WP_092570234.1">
    <property type="nucleotide sequence ID" value="NZ_BMXH01000005.1"/>
</dbReference>
<accession>A0A1H3CWQ6</accession>
<gene>
    <name evidence="4" type="ORF">SAMN05443545_106130</name>
</gene>
<organism evidence="4 5">
    <name type="scientific">Aidingimonas halophila</name>
    <dbReference type="NCBI Taxonomy" id="574349"/>
    <lineage>
        <taxon>Bacteria</taxon>
        <taxon>Pseudomonadati</taxon>
        <taxon>Pseudomonadota</taxon>
        <taxon>Gammaproteobacteria</taxon>
        <taxon>Oceanospirillales</taxon>
        <taxon>Halomonadaceae</taxon>
        <taxon>Aidingimonas</taxon>
    </lineage>
</organism>
<dbReference type="Pfam" id="PF00497">
    <property type="entry name" value="SBP_bac_3"/>
    <property type="match status" value="1"/>
</dbReference>
<evidence type="ECO:0000313" key="5">
    <source>
        <dbReference type="Proteomes" id="UP000198500"/>
    </source>
</evidence>
<keyword evidence="2" id="KW-0732">Signal</keyword>
<sequence>MTASRTLRVICADLPAPPLFERDERGERHGYEADVARLIAEQLGRRVEWVYRQWSDFYPALDAGEGDLLLCGQGISDYRKTLGDFTRPYAIFDESVMVRSGSGITSPQHLEGLRVGAIANSLNMTLTETFTGVVPVPFDGASDDVFGDMVAALRSGDIDALVDDDVALVPLEADDLTIAFTVPTRNAWGAVVAKRQPDWLASVNRALDEIIANGALKSTWERWMPTLDYPFEAGQPVQ</sequence>
<dbReference type="OrthoDB" id="7241844at2"/>
<reference evidence="4 5" key="1">
    <citation type="submission" date="2016-10" db="EMBL/GenBank/DDBJ databases">
        <authorList>
            <person name="de Groot N.N."/>
        </authorList>
    </citation>
    <scope>NUCLEOTIDE SEQUENCE [LARGE SCALE GENOMIC DNA]</scope>
    <source>
        <strain evidence="4 5">DSM 19219</strain>
    </source>
</reference>
<comment type="similarity">
    <text evidence="1">Belongs to the bacterial solute-binding protein 3 family.</text>
</comment>
<dbReference type="SMART" id="SM00062">
    <property type="entry name" value="PBPb"/>
    <property type="match status" value="1"/>
</dbReference>
<protein>
    <submittedName>
        <fullName evidence="4">Amino acid ABC transporter substrate-binding protein, PAAT family</fullName>
    </submittedName>
</protein>
<dbReference type="Gene3D" id="3.40.190.10">
    <property type="entry name" value="Periplasmic binding protein-like II"/>
    <property type="match status" value="2"/>
</dbReference>
<feature type="domain" description="Solute-binding protein family 3/N-terminal" evidence="3">
    <location>
        <begin position="6"/>
        <end position="227"/>
    </location>
</feature>
<dbReference type="EMBL" id="FNNI01000006">
    <property type="protein sequence ID" value="SDX58652.1"/>
    <property type="molecule type" value="Genomic_DNA"/>
</dbReference>
<dbReference type="PANTHER" id="PTHR35936">
    <property type="entry name" value="MEMBRANE-BOUND LYTIC MUREIN TRANSGLYCOSYLASE F"/>
    <property type="match status" value="1"/>
</dbReference>
<dbReference type="InterPro" id="IPR001638">
    <property type="entry name" value="Solute-binding_3/MltF_N"/>
</dbReference>
<keyword evidence="5" id="KW-1185">Reference proteome</keyword>
<evidence type="ECO:0000256" key="1">
    <source>
        <dbReference type="ARBA" id="ARBA00010333"/>
    </source>
</evidence>
<dbReference type="STRING" id="574349.SAMN05443545_106130"/>
<evidence type="ECO:0000259" key="3">
    <source>
        <dbReference type="SMART" id="SM00062"/>
    </source>
</evidence>
<evidence type="ECO:0000313" key="4">
    <source>
        <dbReference type="EMBL" id="SDX58652.1"/>
    </source>
</evidence>
<evidence type="ECO:0000256" key="2">
    <source>
        <dbReference type="ARBA" id="ARBA00022729"/>
    </source>
</evidence>
<name>A0A1H3CWQ6_9GAMM</name>
<dbReference type="SUPFAM" id="SSF53850">
    <property type="entry name" value="Periplasmic binding protein-like II"/>
    <property type="match status" value="1"/>
</dbReference>